<dbReference type="OrthoDB" id="9781349at2"/>
<protein>
    <submittedName>
        <fullName evidence="3">Putative tricarboxylic transport membrane protein</fullName>
    </submittedName>
</protein>
<dbReference type="PANTHER" id="PTHR35342">
    <property type="entry name" value="TRICARBOXYLIC TRANSPORT PROTEIN"/>
    <property type="match status" value="1"/>
</dbReference>
<evidence type="ECO:0000259" key="2">
    <source>
        <dbReference type="Pfam" id="PF01970"/>
    </source>
</evidence>
<feature type="transmembrane region" description="Helical" evidence="1">
    <location>
        <begin position="55"/>
        <end position="76"/>
    </location>
</feature>
<dbReference type="InterPro" id="IPR002823">
    <property type="entry name" value="DUF112_TM"/>
</dbReference>
<accession>A0A1I2WR23</accession>
<feature type="transmembrane region" description="Helical" evidence="1">
    <location>
        <begin position="462"/>
        <end position="482"/>
    </location>
</feature>
<evidence type="ECO:0000313" key="4">
    <source>
        <dbReference type="Proteomes" id="UP000199337"/>
    </source>
</evidence>
<gene>
    <name evidence="3" type="ORF">SAMN05660649_03570</name>
</gene>
<keyword evidence="1" id="KW-0472">Membrane</keyword>
<keyword evidence="4" id="KW-1185">Reference proteome</keyword>
<keyword evidence="1" id="KW-0812">Transmembrane</keyword>
<feature type="transmembrane region" description="Helical" evidence="1">
    <location>
        <begin position="12"/>
        <end position="43"/>
    </location>
</feature>
<feature type="transmembrane region" description="Helical" evidence="1">
    <location>
        <begin position="253"/>
        <end position="272"/>
    </location>
</feature>
<dbReference type="STRING" id="341036.SAMN05660649_03570"/>
<feature type="transmembrane region" description="Helical" evidence="1">
    <location>
        <begin position="409"/>
        <end position="425"/>
    </location>
</feature>
<reference evidence="4" key="1">
    <citation type="submission" date="2016-10" db="EMBL/GenBank/DDBJ databases">
        <authorList>
            <person name="Varghese N."/>
            <person name="Submissions S."/>
        </authorList>
    </citation>
    <scope>NUCLEOTIDE SEQUENCE [LARGE SCALE GENOMIC DNA]</scope>
    <source>
        <strain evidence="4">DSM 17038</strain>
    </source>
</reference>
<feature type="transmembrane region" description="Helical" evidence="1">
    <location>
        <begin position="349"/>
        <end position="373"/>
    </location>
</feature>
<dbReference type="Pfam" id="PF01970">
    <property type="entry name" value="TctA"/>
    <property type="match status" value="1"/>
</dbReference>
<feature type="transmembrane region" description="Helical" evidence="1">
    <location>
        <begin position="103"/>
        <end position="126"/>
    </location>
</feature>
<evidence type="ECO:0000256" key="1">
    <source>
        <dbReference type="SAM" id="Phobius"/>
    </source>
</evidence>
<name>A0A1I2WR23_9FIRM</name>
<dbReference type="RefSeq" id="WP_092472831.1">
    <property type="nucleotide sequence ID" value="NZ_FOOX01000014.1"/>
</dbReference>
<sequence length="494" mass="52147">MLESLEMIFSGFTILYMLFGVVLGLLFGAIPGLTATLAVILLVPFTYTMDVTNGMATLIGVYVGGISGGLVAAIMLKMPGTPSSVATTFDGFPLARQGKAGKALGVAVFSSFVGTIFSWLCLIFLAPYLAKVALAFGPFEYVAAILFGFTAVVTLSGDSIYKGIISAALGLGLVLIGTDSLTGMPRATFGSEFLVSGFPYMPALIGLFVLAEIFSQIEAKDEKFVVPSQKLSGIYMTVKEIIVSIPNFIRSSLIGVAIGILPGIGGSFANFVCYDQARKASKDPDSFGKGNIQGLVASETGNNATIGGSLIPLVSLGIPGDTVTAALLGGLMIKGITPGPLFVHEYPNVLYAIFNSVLLSSFLMLAFMLLIGIKVMPPLLRIPKHVLLPIVLIMSLAGAYNINFSVNDVWITVFMGIIGFIMDKLKYPKTPIVITMILGKAFEMQLRTALTQSDGSLLPMVTSPYALIFVLITVLTIALPVISKLRQAAKAKAA</sequence>
<feature type="transmembrane region" description="Helical" evidence="1">
    <location>
        <begin position="160"/>
        <end position="177"/>
    </location>
</feature>
<keyword evidence="1" id="KW-1133">Transmembrane helix</keyword>
<dbReference type="AlphaFoldDB" id="A0A1I2WR23"/>
<organism evidence="3 4">
    <name type="scientific">Desulfotruncus arcticus DSM 17038</name>
    <dbReference type="NCBI Taxonomy" id="1121424"/>
    <lineage>
        <taxon>Bacteria</taxon>
        <taxon>Bacillati</taxon>
        <taxon>Bacillota</taxon>
        <taxon>Clostridia</taxon>
        <taxon>Eubacteriales</taxon>
        <taxon>Desulfallaceae</taxon>
        <taxon>Desulfotruncus</taxon>
    </lineage>
</organism>
<proteinExistence type="predicted"/>
<evidence type="ECO:0000313" key="3">
    <source>
        <dbReference type="EMBL" id="SFH03069.1"/>
    </source>
</evidence>
<feature type="domain" description="DUF112" evidence="2">
    <location>
        <begin position="14"/>
        <end position="434"/>
    </location>
</feature>
<dbReference type="Proteomes" id="UP000199337">
    <property type="component" value="Unassembled WGS sequence"/>
</dbReference>
<dbReference type="PANTHER" id="PTHR35342:SF5">
    <property type="entry name" value="TRICARBOXYLIC TRANSPORT PROTEIN"/>
    <property type="match status" value="1"/>
</dbReference>
<feature type="transmembrane region" description="Helical" evidence="1">
    <location>
        <begin position="132"/>
        <end position="153"/>
    </location>
</feature>
<dbReference type="EMBL" id="FOOX01000014">
    <property type="protein sequence ID" value="SFH03069.1"/>
    <property type="molecule type" value="Genomic_DNA"/>
</dbReference>
<feature type="transmembrane region" description="Helical" evidence="1">
    <location>
        <begin position="197"/>
        <end position="214"/>
    </location>
</feature>